<evidence type="ECO:0000313" key="1">
    <source>
        <dbReference type="EMBL" id="EBU8134564.1"/>
    </source>
</evidence>
<organism evidence="1 2">
    <name type="scientific">Salmonella enterica subsp. enterica serovar Poona</name>
    <dbReference type="NCBI Taxonomy" id="436295"/>
    <lineage>
        <taxon>Bacteria</taxon>
        <taxon>Pseudomonadati</taxon>
        <taxon>Pseudomonadota</taxon>
        <taxon>Gammaproteobacteria</taxon>
        <taxon>Enterobacterales</taxon>
        <taxon>Enterobacteriaceae</taxon>
        <taxon>Salmonella</taxon>
    </lineage>
</organism>
<gene>
    <name evidence="1" type="ORF">DLM27_12695</name>
</gene>
<dbReference type="EMBL" id="AAHDIV010000010">
    <property type="protein sequence ID" value="EBU8134564.1"/>
    <property type="molecule type" value="Genomic_DNA"/>
</dbReference>
<accession>A0A5V6NCU1</accession>
<dbReference type="Proteomes" id="UP000839895">
    <property type="component" value="Unassembled WGS sequence"/>
</dbReference>
<name>A0A5V6NCU1_SALET</name>
<reference evidence="1 2" key="1">
    <citation type="submission" date="2018-05" db="EMBL/GenBank/DDBJ databases">
        <authorList>
            <person name="Ashton P.M."/>
            <person name="Dallman T."/>
            <person name="Nair S."/>
            <person name="De Pinna E."/>
            <person name="Peters T."/>
            <person name="Grant K."/>
        </authorList>
    </citation>
    <scope>NUCLEOTIDE SEQUENCE [LARGE SCALE GENOMIC DNA]</scope>
    <source>
        <strain evidence="1 2">127535</strain>
    </source>
</reference>
<comment type="caution">
    <text evidence="1">The sequence shown here is derived from an EMBL/GenBank/DDBJ whole genome shotgun (WGS) entry which is preliminary data.</text>
</comment>
<evidence type="ECO:0000313" key="2">
    <source>
        <dbReference type="Proteomes" id="UP000839895"/>
    </source>
</evidence>
<protein>
    <submittedName>
        <fullName evidence="1">Uncharacterized protein</fullName>
    </submittedName>
</protein>
<dbReference type="AlphaFoldDB" id="A0A5V6NCU1"/>
<sequence length="127" mass="14523">MNDPMINLDDRLTVRMTQIVALELSPLYPSVFVHLCSGQRFELTETRYEDAVALYKRLQSLIQPAPKRSCLFPLTTPASGKSTNALTRSYSPFTGEFKTRLKTLVDNERFDELKRALDCVRNSFGRC</sequence>
<proteinExistence type="predicted"/>